<comment type="caution">
    <text evidence="1">The sequence shown here is derived from an EMBL/GenBank/DDBJ whole genome shotgun (WGS) entry which is preliminary data.</text>
</comment>
<sequence length="103" mass="11507">MHPPDNKASGLCALCGRTGVSITVHHLIPREMGGSHEPTAQLCHPCHKRLHALYTNEELAARLSSIAALQADEQIRLYLKWIRKQPPETIPRTRKSRAVRGGR</sequence>
<keyword evidence="1" id="KW-0540">Nuclease</keyword>
<protein>
    <submittedName>
        <fullName evidence="1">HNH endonuclease</fullName>
    </submittedName>
</protein>
<evidence type="ECO:0000313" key="1">
    <source>
        <dbReference type="EMBL" id="MFM9330605.1"/>
    </source>
</evidence>
<dbReference type="Proteomes" id="UP001631969">
    <property type="component" value="Unassembled WGS sequence"/>
</dbReference>
<accession>A0ACC7P2G3</accession>
<keyword evidence="1" id="KW-0255">Endonuclease</keyword>
<keyword evidence="2" id="KW-1185">Reference proteome</keyword>
<proteinExistence type="predicted"/>
<dbReference type="EMBL" id="JBJURJ010000014">
    <property type="protein sequence ID" value="MFM9330605.1"/>
    <property type="molecule type" value="Genomic_DNA"/>
</dbReference>
<evidence type="ECO:0000313" key="2">
    <source>
        <dbReference type="Proteomes" id="UP001631969"/>
    </source>
</evidence>
<reference evidence="1" key="1">
    <citation type="submission" date="2024-12" db="EMBL/GenBank/DDBJ databases">
        <authorList>
            <person name="Wu N."/>
        </authorList>
    </citation>
    <scope>NUCLEOTIDE SEQUENCE</scope>
    <source>
        <strain evidence="1">P15</strain>
    </source>
</reference>
<gene>
    <name evidence="1" type="ORF">ACI1P1_20090</name>
</gene>
<keyword evidence="1" id="KW-0378">Hydrolase</keyword>
<organism evidence="1 2">
    <name type="scientific">Paenibacillus mesotrionivorans</name>
    <dbReference type="NCBI Taxonomy" id="3160968"/>
    <lineage>
        <taxon>Bacteria</taxon>
        <taxon>Bacillati</taxon>
        <taxon>Bacillota</taxon>
        <taxon>Bacilli</taxon>
        <taxon>Bacillales</taxon>
        <taxon>Paenibacillaceae</taxon>
        <taxon>Paenibacillus</taxon>
    </lineage>
</organism>
<name>A0ACC7P2G3_9BACL</name>